<keyword evidence="3 6" id="KW-0812">Transmembrane</keyword>
<dbReference type="GO" id="GO:0007165">
    <property type="term" value="P:signal transduction"/>
    <property type="evidence" value="ECO:0007669"/>
    <property type="project" value="UniProtKB-KW"/>
</dbReference>
<keyword evidence="6" id="KW-0807">Transducer</keyword>
<dbReference type="Pfam" id="PF08395">
    <property type="entry name" value="7tm_7"/>
    <property type="match status" value="1"/>
</dbReference>
<reference evidence="7" key="2">
    <citation type="journal article" date="2023" name="BMC Genomics">
        <title>Pest status, molecular evolution, and epigenetic factors derived from the genome assembly of Frankliniella fusca, a thysanopteran phytovirus vector.</title>
        <authorList>
            <person name="Catto M.A."/>
            <person name="Labadie P.E."/>
            <person name="Jacobson A.L."/>
            <person name="Kennedy G.G."/>
            <person name="Srinivasan R."/>
            <person name="Hunt B.G."/>
        </authorList>
    </citation>
    <scope>NUCLEOTIDE SEQUENCE</scope>
    <source>
        <strain evidence="7">PL_HMW_Pooled</strain>
    </source>
</reference>
<dbReference type="InterPro" id="IPR013604">
    <property type="entry name" value="7TM_chemorcpt"/>
</dbReference>
<reference evidence="7" key="1">
    <citation type="submission" date="2021-07" db="EMBL/GenBank/DDBJ databases">
        <authorList>
            <person name="Catto M.A."/>
            <person name="Jacobson A."/>
            <person name="Kennedy G."/>
            <person name="Labadie P."/>
            <person name="Hunt B.G."/>
            <person name="Srinivasan R."/>
        </authorList>
    </citation>
    <scope>NUCLEOTIDE SEQUENCE</scope>
    <source>
        <strain evidence="7">PL_HMW_Pooled</strain>
        <tissue evidence="7">Head</tissue>
    </source>
</reference>
<keyword evidence="8" id="KW-1185">Reference proteome</keyword>
<evidence type="ECO:0000256" key="4">
    <source>
        <dbReference type="ARBA" id="ARBA00022989"/>
    </source>
</evidence>
<dbReference type="GO" id="GO:0005886">
    <property type="term" value="C:plasma membrane"/>
    <property type="evidence" value="ECO:0007669"/>
    <property type="project" value="UniProtKB-SubCell"/>
</dbReference>
<evidence type="ECO:0000256" key="1">
    <source>
        <dbReference type="ARBA" id="ARBA00004651"/>
    </source>
</evidence>
<proteinExistence type="inferred from homology"/>
<comment type="caution">
    <text evidence="7">The sequence shown here is derived from an EMBL/GenBank/DDBJ whole genome shotgun (WGS) entry which is preliminary data.</text>
</comment>
<name>A0AAE1I5P1_9NEOP</name>
<keyword evidence="2 6" id="KW-1003">Cell membrane</keyword>
<comment type="caution">
    <text evidence="6">Lacks conserved residue(s) required for the propagation of feature annotation.</text>
</comment>
<protein>
    <recommendedName>
        <fullName evidence="6">Gustatory receptor</fullName>
    </recommendedName>
</protein>
<evidence type="ECO:0000256" key="2">
    <source>
        <dbReference type="ARBA" id="ARBA00022475"/>
    </source>
</evidence>
<evidence type="ECO:0000256" key="6">
    <source>
        <dbReference type="RuleBase" id="RU363108"/>
    </source>
</evidence>
<keyword evidence="6 7" id="KW-0675">Receptor</keyword>
<feature type="transmembrane region" description="Helical" evidence="6">
    <location>
        <begin position="310"/>
        <end position="332"/>
    </location>
</feature>
<dbReference type="AlphaFoldDB" id="A0AAE1I5P1"/>
<feature type="transmembrane region" description="Helical" evidence="6">
    <location>
        <begin position="277"/>
        <end position="298"/>
    </location>
</feature>
<organism evidence="7 8">
    <name type="scientific">Frankliniella fusca</name>
    <dbReference type="NCBI Taxonomy" id="407009"/>
    <lineage>
        <taxon>Eukaryota</taxon>
        <taxon>Metazoa</taxon>
        <taxon>Ecdysozoa</taxon>
        <taxon>Arthropoda</taxon>
        <taxon>Hexapoda</taxon>
        <taxon>Insecta</taxon>
        <taxon>Pterygota</taxon>
        <taxon>Neoptera</taxon>
        <taxon>Paraneoptera</taxon>
        <taxon>Thysanoptera</taxon>
        <taxon>Terebrantia</taxon>
        <taxon>Thripoidea</taxon>
        <taxon>Thripidae</taxon>
        <taxon>Frankliniella</taxon>
    </lineage>
</organism>
<evidence type="ECO:0000256" key="3">
    <source>
        <dbReference type="ARBA" id="ARBA00022692"/>
    </source>
</evidence>
<feature type="transmembrane region" description="Helical" evidence="6">
    <location>
        <begin position="407"/>
        <end position="427"/>
    </location>
</feature>
<comment type="function">
    <text evidence="6">Gustatory receptor which mediates acceptance or avoidance behavior, depending on its substrates.</text>
</comment>
<sequence>MSCQRVTTMLCAMFSVSGMLLGILPVRDWPHDPRPWPAALAWVYMIAVAQYQNVNGGLLLLATNSTDIFKIAITLYHALCRSLEGWEKCRQRVALCALVRCLRLYCAAHPLSAAGWRTVMLPVLVCSFHVGDSIVTGRWWTANACRSAAWLRSTMKRDIFSTVGWGFYTGTMHMFALGLPSLTGELARELRLDCERAIRRATGRGLGVPDDDDDATRRAVHDPVNEVLAWAAGPPAPREARRGRIGNPLDQHTWRWLRLRHMVILDMSRMTFSLMRYQVLIILIFTFTYVTTSISTVIGSIVDAGSRDHVNFFVCLASPLHAAIERVVLFAYASFIFERTAREVQGADKVLCARQQGKLCHDLEGYLAQSPCVPGAVAREVKEFILQIVLHDGCCELFGMFRVDLGVFKTVVAAITTYLVVLVQFRVSLY</sequence>
<gene>
    <name evidence="7" type="ORF">KUF71_017839</name>
</gene>
<dbReference type="EMBL" id="JAHWGI010001444">
    <property type="protein sequence ID" value="KAK3933251.1"/>
    <property type="molecule type" value="Genomic_DNA"/>
</dbReference>
<evidence type="ECO:0000313" key="7">
    <source>
        <dbReference type="EMBL" id="KAK3933251.1"/>
    </source>
</evidence>
<dbReference type="Proteomes" id="UP001219518">
    <property type="component" value="Unassembled WGS sequence"/>
</dbReference>
<comment type="similarity">
    <text evidence="6">Belongs to the insect chemoreceptor superfamily. Gustatory receptor (GR) family.</text>
</comment>
<accession>A0AAE1I5P1</accession>
<feature type="transmembrane region" description="Helical" evidence="6">
    <location>
        <begin position="39"/>
        <end position="61"/>
    </location>
</feature>
<evidence type="ECO:0000313" key="8">
    <source>
        <dbReference type="Proteomes" id="UP001219518"/>
    </source>
</evidence>
<keyword evidence="4 6" id="KW-1133">Transmembrane helix</keyword>
<dbReference type="GO" id="GO:0050909">
    <property type="term" value="P:sensory perception of taste"/>
    <property type="evidence" value="ECO:0007669"/>
    <property type="project" value="InterPro"/>
</dbReference>
<keyword evidence="5 6" id="KW-0472">Membrane</keyword>
<comment type="subcellular location">
    <subcellularLocation>
        <location evidence="1 6">Cell membrane</location>
        <topology evidence="1 6">Multi-pass membrane protein</topology>
    </subcellularLocation>
</comment>
<feature type="transmembrane region" description="Helical" evidence="6">
    <location>
        <begin position="7"/>
        <end position="27"/>
    </location>
</feature>
<evidence type="ECO:0000256" key="5">
    <source>
        <dbReference type="ARBA" id="ARBA00023136"/>
    </source>
</evidence>